<organism evidence="3 4">
    <name type="scientific">Xylanibacter ruminicola</name>
    <name type="common">Prevotella ruminicola</name>
    <dbReference type="NCBI Taxonomy" id="839"/>
    <lineage>
        <taxon>Bacteria</taxon>
        <taxon>Pseudomonadati</taxon>
        <taxon>Bacteroidota</taxon>
        <taxon>Bacteroidia</taxon>
        <taxon>Bacteroidales</taxon>
        <taxon>Prevotellaceae</taxon>
        <taxon>Xylanibacter</taxon>
    </lineage>
</organism>
<dbReference type="AlphaFoldDB" id="A0A1M6XW17"/>
<keyword evidence="2" id="KW-0732">Signal</keyword>
<evidence type="ECO:0000313" key="3">
    <source>
        <dbReference type="EMBL" id="SHL10184.1"/>
    </source>
</evidence>
<dbReference type="PANTHER" id="PTHR37315:SF1">
    <property type="entry name" value="UPF0311 PROTEIN BLR7842"/>
    <property type="match status" value="1"/>
</dbReference>
<feature type="signal peptide" evidence="2">
    <location>
        <begin position="1"/>
        <end position="19"/>
    </location>
</feature>
<dbReference type="InterPro" id="IPR020915">
    <property type="entry name" value="UPF0311"/>
</dbReference>
<dbReference type="RefSeq" id="WP_073210605.1">
    <property type="nucleotide sequence ID" value="NZ_FRBD01000022.1"/>
</dbReference>
<dbReference type="Proteomes" id="UP000184130">
    <property type="component" value="Unassembled WGS sequence"/>
</dbReference>
<accession>A0A1M6XW17</accession>
<dbReference type="EMBL" id="FRBD01000022">
    <property type="protein sequence ID" value="SHL10184.1"/>
    <property type="molecule type" value="Genomic_DNA"/>
</dbReference>
<gene>
    <name evidence="3" type="ORF">SAMN05216463_12263</name>
</gene>
<proteinExistence type="inferred from homology"/>
<sequence length="168" mass="18366">MKKLLFVALLMVASLNISAQVKEPEAPQLEFALQLKVTLGEAFGIDNTQHGRRTVIPITGGTFEGPGIKGTIVNGGADYQLNAEGRTELEAIYCIKTDDGIYIHVRNRGIIANGKDADGKPSFYFRAAPQFEAPADSKYGWLNNSLFLCAPTFSSDFKGIVLNVWRVK</sequence>
<evidence type="ECO:0000313" key="4">
    <source>
        <dbReference type="Proteomes" id="UP000184130"/>
    </source>
</evidence>
<comment type="similarity">
    <text evidence="1">Belongs to the UPF0311 family.</text>
</comment>
<evidence type="ECO:0000256" key="2">
    <source>
        <dbReference type="SAM" id="SignalP"/>
    </source>
</evidence>
<dbReference type="Pfam" id="PF11578">
    <property type="entry name" value="DUF3237"/>
    <property type="match status" value="1"/>
</dbReference>
<dbReference type="Gene3D" id="2.40.160.20">
    <property type="match status" value="1"/>
</dbReference>
<dbReference type="PANTHER" id="PTHR37315">
    <property type="entry name" value="UPF0311 PROTEIN BLR7842"/>
    <property type="match status" value="1"/>
</dbReference>
<protein>
    <recommendedName>
        <fullName evidence="1">UPF0311 protein SAMN05216463_12263</fullName>
    </recommendedName>
</protein>
<evidence type="ECO:0000256" key="1">
    <source>
        <dbReference type="HAMAP-Rule" id="MF_00775"/>
    </source>
</evidence>
<name>A0A1M6XW17_XYLRU</name>
<feature type="chain" id="PRO_5012138727" description="UPF0311 protein SAMN05216463_12263" evidence="2">
    <location>
        <begin position="20"/>
        <end position="168"/>
    </location>
</feature>
<reference evidence="3 4" key="1">
    <citation type="submission" date="2016-11" db="EMBL/GenBank/DDBJ databases">
        <authorList>
            <person name="Jaros S."/>
            <person name="Januszkiewicz K."/>
            <person name="Wedrychowicz H."/>
        </authorList>
    </citation>
    <scope>NUCLEOTIDE SEQUENCE [LARGE SCALE GENOMIC DNA]</scope>
    <source>
        <strain evidence="3 4">KHT3</strain>
    </source>
</reference>
<dbReference type="HAMAP" id="MF_00775">
    <property type="entry name" value="UPF0311"/>
    <property type="match status" value="1"/>
</dbReference>